<dbReference type="Gene3D" id="3.40.630.30">
    <property type="match status" value="1"/>
</dbReference>
<dbReference type="SUPFAM" id="SSF55729">
    <property type="entry name" value="Acyl-CoA N-acyltransferases (Nat)"/>
    <property type="match status" value="1"/>
</dbReference>
<sequence length="184" mass="19402">MVENIAVTILSNEPVPASSLLTERLELAEMSAADVDALIVGARCELWADDFPQGVDEDAALQYFQAGLLGPRAGTFGARLIRERGGLVIGTIGFLGPPVDGAVEVTYNIVPSRQNLGFATEALIALSRFALNQPDVDCVTAYTDEANEASISLLLTAGFMPVELSGPALAFVLHSKEQLPDAAD</sequence>
<proteinExistence type="predicted"/>
<dbReference type="InterPro" id="IPR016181">
    <property type="entry name" value="Acyl_CoA_acyltransferase"/>
</dbReference>
<gene>
    <name evidence="2" type="ORF">GCM10009688_06320</name>
</gene>
<organism evidence="2 3">
    <name type="scientific">Arthrobacter gandavensis</name>
    <dbReference type="NCBI Taxonomy" id="169960"/>
    <lineage>
        <taxon>Bacteria</taxon>
        <taxon>Bacillati</taxon>
        <taxon>Actinomycetota</taxon>
        <taxon>Actinomycetes</taxon>
        <taxon>Micrococcales</taxon>
        <taxon>Micrococcaceae</taxon>
        <taxon>Arthrobacter</taxon>
    </lineage>
</organism>
<keyword evidence="3" id="KW-1185">Reference proteome</keyword>
<accession>A0ABN2NYH2</accession>
<comment type="caution">
    <text evidence="2">The sequence shown here is derived from an EMBL/GenBank/DDBJ whole genome shotgun (WGS) entry which is preliminary data.</text>
</comment>
<evidence type="ECO:0000259" key="1">
    <source>
        <dbReference type="PROSITE" id="PS51186"/>
    </source>
</evidence>
<dbReference type="Proteomes" id="UP001500784">
    <property type="component" value="Unassembled WGS sequence"/>
</dbReference>
<dbReference type="InterPro" id="IPR051908">
    <property type="entry name" value="Ribosomal_N-acetyltransferase"/>
</dbReference>
<protein>
    <recommendedName>
        <fullName evidence="1">N-acetyltransferase domain-containing protein</fullName>
    </recommendedName>
</protein>
<evidence type="ECO:0000313" key="2">
    <source>
        <dbReference type="EMBL" id="GAA1905047.1"/>
    </source>
</evidence>
<reference evidence="2 3" key="1">
    <citation type="journal article" date="2019" name="Int. J. Syst. Evol. Microbiol.">
        <title>The Global Catalogue of Microorganisms (GCM) 10K type strain sequencing project: providing services to taxonomists for standard genome sequencing and annotation.</title>
        <authorList>
            <consortium name="The Broad Institute Genomics Platform"/>
            <consortium name="The Broad Institute Genome Sequencing Center for Infectious Disease"/>
            <person name="Wu L."/>
            <person name="Ma J."/>
        </authorList>
    </citation>
    <scope>NUCLEOTIDE SEQUENCE [LARGE SCALE GENOMIC DNA]</scope>
    <source>
        <strain evidence="2 3">JCM 13316</strain>
    </source>
</reference>
<dbReference type="Pfam" id="PF13302">
    <property type="entry name" value="Acetyltransf_3"/>
    <property type="match status" value="1"/>
</dbReference>
<name>A0ABN2NYH2_9MICC</name>
<dbReference type="PROSITE" id="PS51186">
    <property type="entry name" value="GNAT"/>
    <property type="match status" value="1"/>
</dbReference>
<dbReference type="PANTHER" id="PTHR43441:SF6">
    <property type="entry name" value="N-ACETYLTRANSFERASE DOMAIN-CONTAINING PROTEIN"/>
    <property type="match status" value="1"/>
</dbReference>
<dbReference type="InterPro" id="IPR000182">
    <property type="entry name" value="GNAT_dom"/>
</dbReference>
<feature type="domain" description="N-acetyltransferase" evidence="1">
    <location>
        <begin position="30"/>
        <end position="178"/>
    </location>
</feature>
<dbReference type="PANTHER" id="PTHR43441">
    <property type="entry name" value="RIBOSOMAL-PROTEIN-SERINE ACETYLTRANSFERASE"/>
    <property type="match status" value="1"/>
</dbReference>
<evidence type="ECO:0000313" key="3">
    <source>
        <dbReference type="Proteomes" id="UP001500784"/>
    </source>
</evidence>
<dbReference type="EMBL" id="BAAALV010000002">
    <property type="protein sequence ID" value="GAA1905047.1"/>
    <property type="molecule type" value="Genomic_DNA"/>
</dbReference>